<gene>
    <name evidence="3" type="ORF">A3K89_16865</name>
</gene>
<organism evidence="3 4">
    <name type="scientific">Rhodococcoides kyotonense</name>
    <dbReference type="NCBI Taxonomy" id="398843"/>
    <lineage>
        <taxon>Bacteria</taxon>
        <taxon>Bacillati</taxon>
        <taxon>Actinomycetota</taxon>
        <taxon>Actinomycetes</taxon>
        <taxon>Mycobacteriales</taxon>
        <taxon>Nocardiaceae</taxon>
        <taxon>Rhodococcoides</taxon>
    </lineage>
</organism>
<evidence type="ECO:0000256" key="1">
    <source>
        <dbReference type="ARBA" id="ARBA00006817"/>
    </source>
</evidence>
<protein>
    <submittedName>
        <fullName evidence="3">Polyketide cyclase</fullName>
    </submittedName>
</protein>
<proteinExistence type="inferred from homology"/>
<dbReference type="Pfam" id="PF08327">
    <property type="entry name" value="AHSA1"/>
    <property type="match status" value="1"/>
</dbReference>
<name>A0A177YLP1_9NOCA</name>
<evidence type="ECO:0000259" key="2">
    <source>
        <dbReference type="Pfam" id="PF08327"/>
    </source>
</evidence>
<dbReference type="Gene3D" id="3.30.530.20">
    <property type="match status" value="1"/>
</dbReference>
<keyword evidence="4" id="KW-1185">Reference proteome</keyword>
<accession>A0A177YLP1</accession>
<evidence type="ECO:0000313" key="4">
    <source>
        <dbReference type="Proteomes" id="UP000077519"/>
    </source>
</evidence>
<comment type="caution">
    <text evidence="3">The sequence shown here is derived from an EMBL/GenBank/DDBJ whole genome shotgun (WGS) entry which is preliminary data.</text>
</comment>
<dbReference type="SUPFAM" id="SSF55961">
    <property type="entry name" value="Bet v1-like"/>
    <property type="match status" value="1"/>
</dbReference>
<feature type="domain" description="Activator of Hsp90 ATPase homologue 1/2-like C-terminal" evidence="2">
    <location>
        <begin position="23"/>
        <end position="155"/>
    </location>
</feature>
<comment type="similarity">
    <text evidence="1">Belongs to the AHA1 family.</text>
</comment>
<dbReference type="CDD" id="cd07826">
    <property type="entry name" value="SRPBCC_CalC_Aha1-like_9"/>
    <property type="match status" value="1"/>
</dbReference>
<dbReference type="EMBL" id="LVHI01000004">
    <property type="protein sequence ID" value="OAK56484.1"/>
    <property type="molecule type" value="Genomic_DNA"/>
</dbReference>
<reference evidence="3 4" key="1">
    <citation type="submission" date="2016-03" db="EMBL/GenBank/DDBJ databases">
        <title>Genome sequence of Rhodococcus kyotonensis KB10.</title>
        <authorList>
            <person name="Jeong H."/>
            <person name="Hong C.E."/>
            <person name="Jo S.H."/>
            <person name="Park J.M."/>
        </authorList>
    </citation>
    <scope>NUCLEOTIDE SEQUENCE [LARGE SCALE GENOMIC DNA]</scope>
    <source>
        <strain evidence="3 4">KB10</strain>
    </source>
</reference>
<dbReference type="RefSeq" id="WP_068422116.1">
    <property type="nucleotide sequence ID" value="NZ_LVHI01000004.1"/>
</dbReference>
<dbReference type="InterPro" id="IPR013538">
    <property type="entry name" value="ASHA1/2-like_C"/>
</dbReference>
<dbReference type="AlphaFoldDB" id="A0A177YLP1"/>
<evidence type="ECO:0000313" key="3">
    <source>
        <dbReference type="EMBL" id="OAK56484.1"/>
    </source>
</evidence>
<dbReference type="InterPro" id="IPR023393">
    <property type="entry name" value="START-like_dom_sf"/>
</dbReference>
<dbReference type="Proteomes" id="UP000077519">
    <property type="component" value="Unassembled WGS sequence"/>
</dbReference>
<sequence>MTNPVTITVPDGVPFITITREFDAPVDAVFRAYRDPELVVQWLGPNGYDMKLDTYDFSTGGRYRYVHTDPEGATFAFNGVFHVVRENDFVIQTFEYEDVPDVVSIESITFVDLGDGRTRIEGQSTFPSIEARDGMAQSGMEKGVTEGYERLDTLLS</sequence>